<reference evidence="1 2" key="1">
    <citation type="submission" date="2017-05" db="EMBL/GenBank/DDBJ databases">
        <authorList>
            <person name="Song R."/>
            <person name="Chenine A.L."/>
            <person name="Ruprecht R.M."/>
        </authorList>
    </citation>
    <scope>NUCLEOTIDE SEQUENCE [LARGE SCALE GENOMIC DNA]</scope>
    <source>
        <strain evidence="1">SW32</strain>
    </source>
</reference>
<organism evidence="1 2">
    <name type="scientific">Kushneria marisflavi</name>
    <dbReference type="NCBI Taxonomy" id="157779"/>
    <lineage>
        <taxon>Bacteria</taxon>
        <taxon>Pseudomonadati</taxon>
        <taxon>Pseudomonadota</taxon>
        <taxon>Gammaproteobacteria</taxon>
        <taxon>Oceanospirillales</taxon>
        <taxon>Halomonadaceae</taxon>
        <taxon>Kushneria</taxon>
    </lineage>
</organism>
<evidence type="ECO:0000313" key="1">
    <source>
        <dbReference type="EMBL" id="ART62938.1"/>
    </source>
</evidence>
<sequence>MRSCGILSGRLPISGRMNKSVDSHSNRNPSPLWPWALALYARPGVSEALLALQDKADLDVCELLWGLWLLAHDRAPVAELASRLAPVRQWRQHYTKPLRRLRRDLKAQAAGHPVLEQMRTHIKAAELQSERETLRQLEALTLSASIPCPPHEAFKAFSRLLIGELAPHHQALISQLHLESENMVPPSC</sequence>
<evidence type="ECO:0000313" key="2">
    <source>
        <dbReference type="Proteomes" id="UP000194457"/>
    </source>
</evidence>
<name>A0A240UN85_9GAMM</name>
<dbReference type="Pfam" id="PF09523">
    <property type="entry name" value="DUF2390"/>
    <property type="match status" value="1"/>
</dbReference>
<keyword evidence="2" id="KW-1185">Reference proteome</keyword>
<accession>A0A240UN85</accession>
<dbReference type="KEGG" id="kma:B9H00_07615"/>
<proteinExistence type="predicted"/>
<dbReference type="InterPro" id="IPR012659">
    <property type="entry name" value="CHP02444"/>
</dbReference>
<dbReference type="Proteomes" id="UP000194457">
    <property type="component" value="Chromosome"/>
</dbReference>
<gene>
    <name evidence="1" type="ORF">B9H00_07615</name>
</gene>
<dbReference type="AlphaFoldDB" id="A0A240UN85"/>
<dbReference type="EMBL" id="CP021358">
    <property type="protein sequence ID" value="ART62938.1"/>
    <property type="molecule type" value="Genomic_DNA"/>
</dbReference>
<dbReference type="NCBIfam" id="TIGR02444">
    <property type="entry name" value="TIGR02444 family protein"/>
    <property type="match status" value="1"/>
</dbReference>
<protein>
    <submittedName>
        <fullName evidence="1">TIGR02444 family protein</fullName>
    </submittedName>
</protein>